<dbReference type="GO" id="GO:0005634">
    <property type="term" value="C:nucleus"/>
    <property type="evidence" value="ECO:0007669"/>
    <property type="project" value="UniProtKB-SubCell"/>
</dbReference>
<dbReference type="InterPro" id="IPR009072">
    <property type="entry name" value="Histone-fold"/>
</dbReference>
<dbReference type="RefSeq" id="XP_025420057.1">
    <property type="nucleotide sequence ID" value="XM_025564272.1"/>
</dbReference>
<evidence type="ECO:0000256" key="8">
    <source>
        <dbReference type="ARBA" id="ARBA00023269"/>
    </source>
</evidence>
<evidence type="ECO:0000313" key="14">
    <source>
        <dbReference type="RefSeq" id="XP_025420057.1"/>
    </source>
</evidence>
<feature type="domain" description="Histone H2A C-terminal" evidence="12">
    <location>
        <begin position="115"/>
        <end position="143"/>
    </location>
</feature>
<evidence type="ECO:0000256" key="4">
    <source>
        <dbReference type="ARBA" id="ARBA00022454"/>
    </source>
</evidence>
<evidence type="ECO:0000259" key="11">
    <source>
        <dbReference type="Pfam" id="PF00125"/>
    </source>
</evidence>
<keyword evidence="13" id="KW-1185">Reference proteome</keyword>
<dbReference type="Pfam" id="PF16211">
    <property type="entry name" value="Histone_H2A_C"/>
    <property type="match status" value="1"/>
</dbReference>
<evidence type="ECO:0000313" key="13">
    <source>
        <dbReference type="Proteomes" id="UP000694846"/>
    </source>
</evidence>
<dbReference type="InterPro" id="IPR032454">
    <property type="entry name" value="Histone_H2A_C"/>
</dbReference>
<feature type="region of interest" description="Disordered" evidence="10">
    <location>
        <begin position="1"/>
        <end position="41"/>
    </location>
</feature>
<accession>A0A8B8GBD3</accession>
<comment type="subcellular location">
    <subcellularLocation>
        <location evidence="2">Chromosome</location>
    </subcellularLocation>
    <subcellularLocation>
        <location evidence="1 9">Nucleus</location>
    </subcellularLocation>
</comment>
<evidence type="ECO:0000256" key="9">
    <source>
        <dbReference type="RuleBase" id="RU003767"/>
    </source>
</evidence>
<dbReference type="Proteomes" id="UP000694846">
    <property type="component" value="Unplaced"/>
</dbReference>
<dbReference type="GO" id="GO:0000786">
    <property type="term" value="C:nucleosome"/>
    <property type="evidence" value="ECO:0007669"/>
    <property type="project" value="UniProtKB-KW"/>
</dbReference>
<dbReference type="GO" id="GO:0003677">
    <property type="term" value="F:DNA binding"/>
    <property type="evidence" value="ECO:0007669"/>
    <property type="project" value="UniProtKB-KW"/>
</dbReference>
<dbReference type="GO" id="GO:0030527">
    <property type="term" value="F:structural constituent of chromatin"/>
    <property type="evidence" value="ECO:0007669"/>
    <property type="project" value="InterPro"/>
</dbReference>
<dbReference type="CDD" id="cd00074">
    <property type="entry name" value="HFD_H2A"/>
    <property type="match status" value="1"/>
</dbReference>
<keyword evidence="7 9" id="KW-0539">Nucleus</keyword>
<dbReference type="PANTHER" id="PTHR23430">
    <property type="entry name" value="HISTONE H2A"/>
    <property type="match status" value="1"/>
</dbReference>
<dbReference type="AlphaFoldDB" id="A0A8B8GBD3"/>
<evidence type="ECO:0000256" key="5">
    <source>
        <dbReference type="ARBA" id="ARBA00022499"/>
    </source>
</evidence>
<keyword evidence="4 9" id="KW-0158">Chromosome</keyword>
<reference evidence="14" key="1">
    <citation type="submission" date="2025-08" db="UniProtKB">
        <authorList>
            <consortium name="RefSeq"/>
        </authorList>
    </citation>
    <scope>IDENTIFICATION</scope>
    <source>
        <tissue evidence="14">Whole body</tissue>
    </source>
</reference>
<dbReference type="PROSITE" id="PS00046">
    <property type="entry name" value="HISTONE_H2A"/>
    <property type="match status" value="1"/>
</dbReference>
<evidence type="ECO:0000256" key="3">
    <source>
        <dbReference type="ARBA" id="ARBA00010691"/>
    </source>
</evidence>
<dbReference type="InterPro" id="IPR007125">
    <property type="entry name" value="H2A/H2B/H3"/>
</dbReference>
<name>A0A8B8GBD3_9HEMI</name>
<gene>
    <name evidence="14" type="primary">LOC112690292</name>
</gene>
<keyword evidence="5" id="KW-1017">Isopeptide bond</keyword>
<dbReference type="SMART" id="SM00414">
    <property type="entry name" value="H2A"/>
    <property type="match status" value="1"/>
</dbReference>
<dbReference type="SUPFAM" id="SSF47113">
    <property type="entry name" value="Histone-fold"/>
    <property type="match status" value="1"/>
</dbReference>
<feature type="compositionally biased region" description="Basic and acidic residues" evidence="10">
    <location>
        <begin position="153"/>
        <end position="164"/>
    </location>
</feature>
<keyword evidence="6 9" id="KW-0238">DNA-binding</keyword>
<proteinExistence type="inferred from homology"/>
<protein>
    <recommendedName>
        <fullName evidence="9">Histone H2A</fullName>
    </recommendedName>
</protein>
<dbReference type="Gene3D" id="1.10.20.10">
    <property type="entry name" value="Histone, subunit A"/>
    <property type="match status" value="1"/>
</dbReference>
<evidence type="ECO:0000259" key="12">
    <source>
        <dbReference type="Pfam" id="PF16211"/>
    </source>
</evidence>
<dbReference type="Pfam" id="PF00125">
    <property type="entry name" value="Histone"/>
    <property type="match status" value="1"/>
</dbReference>
<feature type="region of interest" description="Disordered" evidence="10">
    <location>
        <begin position="145"/>
        <end position="170"/>
    </location>
</feature>
<evidence type="ECO:0000256" key="6">
    <source>
        <dbReference type="ARBA" id="ARBA00023125"/>
    </source>
</evidence>
<dbReference type="GeneID" id="112690292"/>
<dbReference type="GO" id="GO:0046982">
    <property type="term" value="F:protein heterodimerization activity"/>
    <property type="evidence" value="ECO:0007669"/>
    <property type="project" value="InterPro"/>
</dbReference>
<comment type="subunit">
    <text evidence="9">The nucleosome is a histone octamer containing two molecules each of H2A, H2B, H3 and H4 assembled in one H3-H4 heterotetramer and two H2A-H2B heterodimers. The octamer wraps approximately 147 bp of DNA.</text>
</comment>
<dbReference type="OrthoDB" id="9421954at2759"/>
<comment type="similarity">
    <text evidence="3 9">Belongs to the histone H2A family.</text>
</comment>
<dbReference type="InterPro" id="IPR032458">
    <property type="entry name" value="Histone_H2A_CS"/>
</dbReference>
<evidence type="ECO:0000256" key="10">
    <source>
        <dbReference type="SAM" id="MobiDB-lite"/>
    </source>
</evidence>
<evidence type="ECO:0000256" key="2">
    <source>
        <dbReference type="ARBA" id="ARBA00004286"/>
    </source>
</evidence>
<evidence type="ECO:0000256" key="1">
    <source>
        <dbReference type="ARBA" id="ARBA00004123"/>
    </source>
</evidence>
<dbReference type="FunFam" id="1.10.20.10:FF:000093">
    <property type="entry name" value="Histone H2A"/>
    <property type="match status" value="1"/>
</dbReference>
<organism evidence="13 14">
    <name type="scientific">Sipha flava</name>
    <name type="common">yellow sugarcane aphid</name>
    <dbReference type="NCBI Taxonomy" id="143950"/>
    <lineage>
        <taxon>Eukaryota</taxon>
        <taxon>Metazoa</taxon>
        <taxon>Ecdysozoa</taxon>
        <taxon>Arthropoda</taxon>
        <taxon>Hexapoda</taxon>
        <taxon>Insecta</taxon>
        <taxon>Pterygota</taxon>
        <taxon>Neoptera</taxon>
        <taxon>Paraneoptera</taxon>
        <taxon>Hemiptera</taxon>
        <taxon>Sternorrhyncha</taxon>
        <taxon>Aphidomorpha</taxon>
        <taxon>Aphidoidea</taxon>
        <taxon>Aphididae</taxon>
        <taxon>Sipha</taxon>
    </lineage>
</organism>
<feature type="domain" description="Core Histone H2A/H2B/H3" evidence="11">
    <location>
        <begin position="34"/>
        <end position="111"/>
    </location>
</feature>
<keyword evidence="8 9" id="KW-0544">Nucleosome core</keyword>
<evidence type="ECO:0000256" key="7">
    <source>
        <dbReference type="ARBA" id="ARBA00023242"/>
    </source>
</evidence>
<dbReference type="PRINTS" id="PR00620">
    <property type="entry name" value="HISTONEH2A"/>
</dbReference>
<sequence>MAKTKPRNADPIDTPPGRSSAAVNAAGRPGPVARRRPRSRSKRAGLQFPVVRIHAALKRGCFVDHVRWNGSVYVASVLEYLSAEMLELAGDAARDNQRVRITPRHILLAVRNDLELSELLRDVTFADGGVMPHIEQHLLPKKTLFHRQRRRPDKLPPTEERSSSEEDTDG</sequence>
<dbReference type="InterPro" id="IPR002119">
    <property type="entry name" value="Histone_H2A"/>
</dbReference>